<accession>A0ABX4E3W5</accession>
<dbReference type="SUPFAM" id="SSF51735">
    <property type="entry name" value="NAD(P)-binding Rossmann-fold domains"/>
    <property type="match status" value="1"/>
</dbReference>
<dbReference type="RefSeq" id="WP_045850096.1">
    <property type="nucleotide sequence ID" value="NZ_FTLX01000015.1"/>
</dbReference>
<dbReference type="Pfam" id="PF01408">
    <property type="entry name" value="GFO_IDH_MocA"/>
    <property type="match status" value="1"/>
</dbReference>
<evidence type="ECO:0000259" key="2">
    <source>
        <dbReference type="Pfam" id="PF22725"/>
    </source>
</evidence>
<keyword evidence="4" id="KW-1185">Reference proteome</keyword>
<evidence type="ECO:0000313" key="3">
    <source>
        <dbReference type="EMBL" id="OXS73433.1"/>
    </source>
</evidence>
<dbReference type="InterPro" id="IPR000683">
    <property type="entry name" value="Gfo/Idh/MocA-like_OxRdtase_N"/>
</dbReference>
<dbReference type="InterPro" id="IPR036291">
    <property type="entry name" value="NAD(P)-bd_dom_sf"/>
</dbReference>
<evidence type="ECO:0000259" key="1">
    <source>
        <dbReference type="Pfam" id="PF01408"/>
    </source>
</evidence>
<comment type="caution">
    <text evidence="3">The sequence shown here is derived from an EMBL/GenBank/DDBJ whole genome shotgun (WGS) entry which is preliminary data.</text>
</comment>
<dbReference type="PANTHER" id="PTHR43377">
    <property type="entry name" value="BILIVERDIN REDUCTASE A"/>
    <property type="match status" value="1"/>
</dbReference>
<protein>
    <submittedName>
        <fullName evidence="3">Oxidoreductase</fullName>
    </submittedName>
</protein>
<dbReference type="EMBL" id="MWSK01000015">
    <property type="protein sequence ID" value="OXS73433.1"/>
    <property type="molecule type" value="Genomic_DNA"/>
</dbReference>
<dbReference type="InterPro" id="IPR055170">
    <property type="entry name" value="GFO_IDH_MocA-like_dom"/>
</dbReference>
<dbReference type="Pfam" id="PF22725">
    <property type="entry name" value="GFO_IDH_MocA_C3"/>
    <property type="match status" value="1"/>
</dbReference>
<feature type="domain" description="Gfo/Idh/MocA-like oxidoreductase N-terminal" evidence="1">
    <location>
        <begin position="4"/>
        <end position="122"/>
    </location>
</feature>
<reference evidence="4" key="1">
    <citation type="submission" date="2017-03" db="EMBL/GenBank/DDBJ databases">
        <title>Bacillus sp. V-88(T) DSM27956, whole genome shotgun sequencing project.</title>
        <authorList>
            <person name="Dastager S.G."/>
            <person name="Neurgaonkar P.S."/>
            <person name="Dharne M.S."/>
        </authorList>
    </citation>
    <scope>NUCLEOTIDE SEQUENCE [LARGE SCALE GENOMIC DNA]</scope>
    <source>
        <strain evidence="4">DSM 25145</strain>
    </source>
</reference>
<evidence type="ECO:0000313" key="4">
    <source>
        <dbReference type="Proteomes" id="UP000215545"/>
    </source>
</evidence>
<feature type="domain" description="GFO/IDH/MocA-like oxidoreductase" evidence="2">
    <location>
        <begin position="132"/>
        <end position="252"/>
    </location>
</feature>
<organism evidence="3 4">
    <name type="scientific">Domibacillus enclensis</name>
    <dbReference type="NCBI Taxonomy" id="1017273"/>
    <lineage>
        <taxon>Bacteria</taxon>
        <taxon>Bacillati</taxon>
        <taxon>Bacillota</taxon>
        <taxon>Bacilli</taxon>
        <taxon>Bacillales</taxon>
        <taxon>Bacillaceae</taxon>
        <taxon>Domibacillus</taxon>
    </lineage>
</organism>
<sequence>MIQFKIIVAGCGSMSNEWIDCIEKDETAKIVALMDVKIEAAEAMAKRRGLQVPCYSDLSEALADTNGNLLIDVTIPAAHKQVVTTALRSGYHVFGEKPIAETLEDAVAVVQAADETGMTYAVMQNRRYTKPIRTLQQLVVENKIGQIGSIHADFFIGPRFGGFREQMDSPLLVDMAIHTFDQARFLTGADAVSVYCHEYNPLGSWYEGNAAAVCIFEMSNGAVFTYRGSWCTDGHKTSWDADWRISGSKGSARWDGESAPVLEIRDESGTGEFIFPVQTVTAKNRWPGKEGHAGCLDEMFASLKENRLAETDCRDNIKSMKMVFGALESARTGAKVSLID</sequence>
<dbReference type="Gene3D" id="3.40.50.720">
    <property type="entry name" value="NAD(P)-binding Rossmann-like Domain"/>
    <property type="match status" value="1"/>
</dbReference>
<name>A0ABX4E3W5_9BACI</name>
<dbReference type="Gene3D" id="3.30.360.10">
    <property type="entry name" value="Dihydrodipicolinate Reductase, domain 2"/>
    <property type="match status" value="1"/>
</dbReference>
<dbReference type="InterPro" id="IPR051450">
    <property type="entry name" value="Gfo/Idh/MocA_Oxidoreductases"/>
</dbReference>
<dbReference type="PANTHER" id="PTHR43377:SF1">
    <property type="entry name" value="BILIVERDIN REDUCTASE A"/>
    <property type="match status" value="1"/>
</dbReference>
<dbReference type="Proteomes" id="UP000215545">
    <property type="component" value="Unassembled WGS sequence"/>
</dbReference>
<dbReference type="SUPFAM" id="SSF55347">
    <property type="entry name" value="Glyceraldehyde-3-phosphate dehydrogenase-like, C-terminal domain"/>
    <property type="match status" value="1"/>
</dbReference>
<gene>
    <name evidence="3" type="ORF">B1B05_18475</name>
</gene>
<proteinExistence type="predicted"/>